<dbReference type="Pfam" id="PF01585">
    <property type="entry name" value="G-patch"/>
    <property type="match status" value="1"/>
</dbReference>
<reference evidence="3 4" key="1">
    <citation type="journal article" date="2018" name="Nat. Ecol. Evol.">
        <title>Pezizomycetes genomes reveal the molecular basis of ectomycorrhizal truffle lifestyle.</title>
        <authorList>
            <person name="Murat C."/>
            <person name="Payen T."/>
            <person name="Noel B."/>
            <person name="Kuo A."/>
            <person name="Morin E."/>
            <person name="Chen J."/>
            <person name="Kohler A."/>
            <person name="Krizsan K."/>
            <person name="Balestrini R."/>
            <person name="Da Silva C."/>
            <person name="Montanini B."/>
            <person name="Hainaut M."/>
            <person name="Levati E."/>
            <person name="Barry K.W."/>
            <person name="Belfiori B."/>
            <person name="Cichocki N."/>
            <person name="Clum A."/>
            <person name="Dockter R.B."/>
            <person name="Fauchery L."/>
            <person name="Guy J."/>
            <person name="Iotti M."/>
            <person name="Le Tacon F."/>
            <person name="Lindquist E.A."/>
            <person name="Lipzen A."/>
            <person name="Malagnac F."/>
            <person name="Mello A."/>
            <person name="Molinier V."/>
            <person name="Miyauchi S."/>
            <person name="Poulain J."/>
            <person name="Riccioni C."/>
            <person name="Rubini A."/>
            <person name="Sitrit Y."/>
            <person name="Splivallo R."/>
            <person name="Traeger S."/>
            <person name="Wang M."/>
            <person name="Zifcakova L."/>
            <person name="Wipf D."/>
            <person name="Zambonelli A."/>
            <person name="Paolocci F."/>
            <person name="Nowrousian M."/>
            <person name="Ottonello S."/>
            <person name="Baldrian P."/>
            <person name="Spatafora J.W."/>
            <person name="Henrissat B."/>
            <person name="Nagy L.G."/>
            <person name="Aury J.M."/>
            <person name="Wincker P."/>
            <person name="Grigoriev I.V."/>
            <person name="Bonfante P."/>
            <person name="Martin F.M."/>
        </authorList>
    </citation>
    <scope>NUCLEOTIDE SEQUENCE [LARGE SCALE GENOMIC DNA]</scope>
    <source>
        <strain evidence="3 4">120613-1</strain>
    </source>
</reference>
<dbReference type="Proteomes" id="UP000276215">
    <property type="component" value="Unassembled WGS sequence"/>
</dbReference>
<organism evidence="3 4">
    <name type="scientific">Choiromyces venosus 120613-1</name>
    <dbReference type="NCBI Taxonomy" id="1336337"/>
    <lineage>
        <taxon>Eukaryota</taxon>
        <taxon>Fungi</taxon>
        <taxon>Dikarya</taxon>
        <taxon>Ascomycota</taxon>
        <taxon>Pezizomycotina</taxon>
        <taxon>Pezizomycetes</taxon>
        <taxon>Pezizales</taxon>
        <taxon>Tuberaceae</taxon>
        <taxon>Choiromyces</taxon>
    </lineage>
</organism>
<dbReference type="GO" id="GO:0003676">
    <property type="term" value="F:nucleic acid binding"/>
    <property type="evidence" value="ECO:0007669"/>
    <property type="project" value="InterPro"/>
</dbReference>
<proteinExistence type="predicted"/>
<dbReference type="PROSITE" id="PS50174">
    <property type="entry name" value="G_PATCH"/>
    <property type="match status" value="1"/>
</dbReference>
<keyword evidence="4" id="KW-1185">Reference proteome</keyword>
<feature type="region of interest" description="Disordered" evidence="1">
    <location>
        <begin position="607"/>
        <end position="649"/>
    </location>
</feature>
<sequence>MRRIERGSYWPPKPPQTREINSIDDFHHSFISTGLIPSQVPPTNRNTPQGVKRKDLMQMRPGVAEGLIPLNRLQKVQSLLISKNKDSVIPVIGDQSPEMEETSVPNPATHTPTKDYSPLKMPSRVRRCDLRGKYRRSDLERGLVGPSPHVGDNWATPSPVHSSSNVPFPLSSYLREPAIRFVKGNALDMSKEAKVLDEKQQKSASPNECCVSSDEEESGGVPLHSYSPIRASISHPDPDPGPGSDLVSGFASVNLGSSKSNKTASGIEKFEKDTRGSGANGNPEVGFVSYQRVSVFEENKNIGFYSRDAGDYAAGNTAQMTHTRAAKTTSRTEFFQGGDSLKLSKEFSSTVREKYAPSSVFGVDNIGGYAEFNGLPEDFSLSVDSPAKLRSPSNAQTLYRRVRAYREGDIITGTDKSMLSETSMGFRAMERLGFEKGKGLGRNSDGIAEAIPITIKVGRSGLGYSQGSPSQSEFWGNDSFGNEMLDNATSESRSNLSLVPYNPEEDPLVNPETLYSVDSYLARNLTRDKLTLLLRNYCNDNNPLSENHVREVFRACMQHMDKVSGRKFSATQVEAIFRHKFRKVISTLDRVNDDVWSLDGFNDPARDQDLELEGTEPSRSNGGLDPRKKLAGTIAVEKARNGNNYARRG</sequence>
<dbReference type="OrthoDB" id="786951at2759"/>
<dbReference type="InterPro" id="IPR000467">
    <property type="entry name" value="G_patch_dom"/>
</dbReference>
<accession>A0A3N4K9K0</accession>
<dbReference type="SMART" id="SM00443">
    <property type="entry name" value="G_patch"/>
    <property type="match status" value="1"/>
</dbReference>
<gene>
    <name evidence="3" type="ORF">L873DRAFT_1787621</name>
</gene>
<evidence type="ECO:0000259" key="2">
    <source>
        <dbReference type="PROSITE" id="PS50174"/>
    </source>
</evidence>
<name>A0A3N4K9K0_9PEZI</name>
<feature type="region of interest" description="Disordered" evidence="1">
    <location>
        <begin position="194"/>
        <end position="244"/>
    </location>
</feature>
<evidence type="ECO:0000313" key="4">
    <source>
        <dbReference type="Proteomes" id="UP000276215"/>
    </source>
</evidence>
<evidence type="ECO:0000256" key="1">
    <source>
        <dbReference type="SAM" id="MobiDB-lite"/>
    </source>
</evidence>
<dbReference type="AlphaFoldDB" id="A0A3N4K9K0"/>
<evidence type="ECO:0000313" key="3">
    <source>
        <dbReference type="EMBL" id="RPB02635.1"/>
    </source>
</evidence>
<protein>
    <recommendedName>
        <fullName evidence="2">G-patch domain-containing protein</fullName>
    </recommendedName>
</protein>
<dbReference type="EMBL" id="ML120367">
    <property type="protein sequence ID" value="RPB02635.1"/>
    <property type="molecule type" value="Genomic_DNA"/>
</dbReference>
<feature type="domain" description="G-patch" evidence="2">
    <location>
        <begin position="421"/>
        <end position="467"/>
    </location>
</feature>
<feature type="region of interest" description="Disordered" evidence="1">
    <location>
        <begin position="97"/>
        <end position="120"/>
    </location>
</feature>